<name>A0A2P5XVW6_GOSBA</name>
<evidence type="ECO:0000313" key="2">
    <source>
        <dbReference type="Proteomes" id="UP000239757"/>
    </source>
</evidence>
<dbReference type="Proteomes" id="UP000239757">
    <property type="component" value="Unassembled WGS sequence"/>
</dbReference>
<accession>A0A2P5XVW6</accession>
<sequence>MGENEKERGKAVWRGRKGKKKGELGVVGRWERERLRWLWSGFDHRWWARACRMPVLISQFLPRLIDTAASHARVVLAGLPTAMSHDRGNVSNPVFGEKFYSILTRSCCLLWYEHGLRHARVPSRVDLENLCPRTQLMV</sequence>
<dbReference type="EMBL" id="KZ664137">
    <property type="protein sequence ID" value="PPS07453.1"/>
    <property type="molecule type" value="Genomic_DNA"/>
</dbReference>
<organism evidence="1 2">
    <name type="scientific">Gossypium barbadense</name>
    <name type="common">Sea Island cotton</name>
    <name type="synonym">Hibiscus barbadensis</name>
    <dbReference type="NCBI Taxonomy" id="3634"/>
    <lineage>
        <taxon>Eukaryota</taxon>
        <taxon>Viridiplantae</taxon>
        <taxon>Streptophyta</taxon>
        <taxon>Embryophyta</taxon>
        <taxon>Tracheophyta</taxon>
        <taxon>Spermatophyta</taxon>
        <taxon>Magnoliopsida</taxon>
        <taxon>eudicotyledons</taxon>
        <taxon>Gunneridae</taxon>
        <taxon>Pentapetalae</taxon>
        <taxon>rosids</taxon>
        <taxon>malvids</taxon>
        <taxon>Malvales</taxon>
        <taxon>Malvaceae</taxon>
        <taxon>Malvoideae</taxon>
        <taxon>Gossypium</taxon>
    </lineage>
</organism>
<dbReference type="AlphaFoldDB" id="A0A2P5XVW6"/>
<evidence type="ECO:0000313" key="1">
    <source>
        <dbReference type="EMBL" id="PPS07453.1"/>
    </source>
</evidence>
<protein>
    <submittedName>
        <fullName evidence="1">Uncharacterized protein</fullName>
    </submittedName>
</protein>
<gene>
    <name evidence="1" type="ORF">GOBAR_AA13195</name>
</gene>
<reference evidence="1 2" key="1">
    <citation type="submission" date="2015-01" db="EMBL/GenBank/DDBJ databases">
        <title>Genome of allotetraploid Gossypium barbadense reveals genomic plasticity and fiber elongation in cotton evolution.</title>
        <authorList>
            <person name="Chen X."/>
            <person name="Liu X."/>
            <person name="Zhao B."/>
            <person name="Zheng H."/>
            <person name="Hu Y."/>
            <person name="Lu G."/>
            <person name="Yang C."/>
            <person name="Chen J."/>
            <person name="Shan C."/>
            <person name="Zhang L."/>
            <person name="Zhou Y."/>
            <person name="Wang L."/>
            <person name="Guo W."/>
            <person name="Bai Y."/>
            <person name="Ruan J."/>
            <person name="Shangguan X."/>
            <person name="Mao Y."/>
            <person name="Jiang J."/>
            <person name="Zhu Y."/>
            <person name="Lei J."/>
            <person name="Kang H."/>
            <person name="Chen S."/>
            <person name="He X."/>
            <person name="Wang R."/>
            <person name="Wang Y."/>
            <person name="Chen J."/>
            <person name="Wang L."/>
            <person name="Yu S."/>
            <person name="Wang B."/>
            <person name="Wei J."/>
            <person name="Song S."/>
            <person name="Lu X."/>
            <person name="Gao Z."/>
            <person name="Gu W."/>
            <person name="Deng X."/>
            <person name="Ma D."/>
            <person name="Wang S."/>
            <person name="Liang W."/>
            <person name="Fang L."/>
            <person name="Cai C."/>
            <person name="Zhu X."/>
            <person name="Zhou B."/>
            <person name="Zhang Y."/>
            <person name="Chen Z."/>
            <person name="Xu S."/>
            <person name="Zhu R."/>
            <person name="Wang S."/>
            <person name="Zhang T."/>
            <person name="Zhao G."/>
        </authorList>
    </citation>
    <scope>NUCLEOTIDE SEQUENCE [LARGE SCALE GENOMIC DNA]</scope>
    <source>
        <strain evidence="2">cv. Xinhai21</strain>
        <tissue evidence="1">Leaf</tissue>
    </source>
</reference>
<proteinExistence type="predicted"/>